<dbReference type="InterPro" id="IPR021414">
    <property type="entry name" value="DUF3054"/>
</dbReference>
<feature type="transmembrane region" description="Helical" evidence="1">
    <location>
        <begin position="61"/>
        <end position="82"/>
    </location>
</feature>
<feature type="transmembrane region" description="Helical" evidence="1">
    <location>
        <begin position="88"/>
        <end position="106"/>
    </location>
</feature>
<proteinExistence type="predicted"/>
<dbReference type="EMBL" id="VSRQ01000003">
    <property type="protein sequence ID" value="TYK49058.1"/>
    <property type="molecule type" value="Genomic_DNA"/>
</dbReference>
<evidence type="ECO:0000256" key="1">
    <source>
        <dbReference type="SAM" id="Phobius"/>
    </source>
</evidence>
<name>A0A5D3FM21_9ACTN</name>
<dbReference type="RefSeq" id="WP_148759547.1">
    <property type="nucleotide sequence ID" value="NZ_VSRQ01000003.1"/>
</dbReference>
<dbReference type="Pfam" id="PF11255">
    <property type="entry name" value="DUF3054"/>
    <property type="match status" value="1"/>
</dbReference>
<evidence type="ECO:0000313" key="3">
    <source>
        <dbReference type="Proteomes" id="UP000323505"/>
    </source>
</evidence>
<keyword evidence="1" id="KW-0812">Transmembrane</keyword>
<dbReference type="AlphaFoldDB" id="A0A5D3FM21"/>
<dbReference type="Proteomes" id="UP000323505">
    <property type="component" value="Unassembled WGS sequence"/>
</dbReference>
<sequence length="122" mass="12318">MRRVVAAALDVACVLVFVAIGRASHDEAGGVSGFAATAWPFLAGLAAGWAAGRGWRRPEGLVPAGVVVWVACVALGMALRAVSGQGTAFAFVVVATVFLGVTLLGWRGGARVAGVRSVSRQG</sequence>
<keyword evidence="1" id="KW-0472">Membrane</keyword>
<gene>
    <name evidence="2" type="ORF">FXF68_14625</name>
</gene>
<evidence type="ECO:0000313" key="2">
    <source>
        <dbReference type="EMBL" id="TYK49058.1"/>
    </source>
</evidence>
<organism evidence="2 3">
    <name type="scientific">Actinomadura decatromicini</name>
    <dbReference type="NCBI Taxonomy" id="2604572"/>
    <lineage>
        <taxon>Bacteria</taxon>
        <taxon>Bacillati</taxon>
        <taxon>Actinomycetota</taxon>
        <taxon>Actinomycetes</taxon>
        <taxon>Streptosporangiales</taxon>
        <taxon>Thermomonosporaceae</taxon>
        <taxon>Actinomadura</taxon>
    </lineage>
</organism>
<feature type="transmembrane region" description="Helical" evidence="1">
    <location>
        <begin position="33"/>
        <end position="52"/>
    </location>
</feature>
<reference evidence="2 3" key="1">
    <citation type="submission" date="2019-08" db="EMBL/GenBank/DDBJ databases">
        <title>Actinomadura sp. nov. CYP1-5 isolated from mountain soil.</title>
        <authorList>
            <person name="Songsumanus A."/>
            <person name="Kuncharoen N."/>
            <person name="Kudo T."/>
            <person name="Yuki M."/>
            <person name="Igarashi Y."/>
            <person name="Tanasupawat S."/>
        </authorList>
    </citation>
    <scope>NUCLEOTIDE SEQUENCE [LARGE SCALE GENOMIC DNA]</scope>
    <source>
        <strain evidence="2 3">CYP1-5</strain>
    </source>
</reference>
<keyword evidence="3" id="KW-1185">Reference proteome</keyword>
<comment type="caution">
    <text evidence="2">The sequence shown here is derived from an EMBL/GenBank/DDBJ whole genome shotgun (WGS) entry which is preliminary data.</text>
</comment>
<protein>
    <submittedName>
        <fullName evidence="2">DUF3054 domain-containing protein</fullName>
    </submittedName>
</protein>
<accession>A0A5D3FM21</accession>
<keyword evidence="1" id="KW-1133">Transmembrane helix</keyword>